<evidence type="ECO:0000256" key="4">
    <source>
        <dbReference type="ARBA" id="ARBA00023235"/>
    </source>
</evidence>
<protein>
    <submittedName>
        <fullName evidence="7">Cobalamin B12-binding domain-containing protein</fullName>
    </submittedName>
</protein>
<dbReference type="GO" id="GO:0046872">
    <property type="term" value="F:metal ion binding"/>
    <property type="evidence" value="ECO:0007669"/>
    <property type="project" value="UniProtKB-KW"/>
</dbReference>
<reference evidence="7 8" key="1">
    <citation type="journal article" date="2019" name="Nat. Microbiol.">
        <title>Wide diversity of methane and short-chain alkane metabolisms in uncultured archaea.</title>
        <authorList>
            <person name="Borrel G."/>
            <person name="Adam P.S."/>
            <person name="McKay L.J."/>
            <person name="Chen L.X."/>
            <person name="Sierra-Garcia I.N."/>
            <person name="Sieber C.M."/>
            <person name="Letourneur Q."/>
            <person name="Ghozlane A."/>
            <person name="Andersen G.L."/>
            <person name="Li W.J."/>
            <person name="Hallam S.J."/>
            <person name="Muyzer G."/>
            <person name="de Oliveira V.M."/>
            <person name="Inskeep W.P."/>
            <person name="Banfield J.F."/>
            <person name="Gribaldo S."/>
        </authorList>
    </citation>
    <scope>NUCLEOTIDE SEQUENCE [LARGE SCALE GENOMIC DNA]</scope>
    <source>
        <strain evidence="7">NM1a</strain>
    </source>
</reference>
<keyword evidence="2" id="KW-0846">Cobalamin</keyword>
<name>A0A520KTA1_METT2</name>
<dbReference type="Gene3D" id="3.40.50.280">
    <property type="entry name" value="Cobalamin-binding domain"/>
    <property type="match status" value="1"/>
</dbReference>
<gene>
    <name evidence="7" type="ORF">EF806_02365</name>
</gene>
<dbReference type="GO" id="GO:0031419">
    <property type="term" value="F:cobalamin binding"/>
    <property type="evidence" value="ECO:0007669"/>
    <property type="project" value="UniProtKB-KW"/>
</dbReference>
<organism evidence="7 8">
    <name type="scientific">Methanoliparum thermophilum</name>
    <dbReference type="NCBI Taxonomy" id="2491083"/>
    <lineage>
        <taxon>Archaea</taxon>
        <taxon>Methanobacteriati</taxon>
        <taxon>Methanobacteriota</taxon>
        <taxon>Candidatus Methanoliparia</taxon>
        <taxon>Candidatus Methanoliparales</taxon>
        <taxon>Candidatus Methanoliparaceae</taxon>
        <taxon>Candidatus Methanoliparum</taxon>
    </lineage>
</organism>
<dbReference type="Proteomes" id="UP000317158">
    <property type="component" value="Unassembled WGS sequence"/>
</dbReference>
<keyword evidence="5" id="KW-0170">Cobalt</keyword>
<evidence type="ECO:0000256" key="2">
    <source>
        <dbReference type="ARBA" id="ARBA00022628"/>
    </source>
</evidence>
<dbReference type="GO" id="GO:0016853">
    <property type="term" value="F:isomerase activity"/>
    <property type="evidence" value="ECO:0007669"/>
    <property type="project" value="UniProtKB-KW"/>
</dbReference>
<dbReference type="NCBIfam" id="TIGR00640">
    <property type="entry name" value="acid_CoA_mut_C"/>
    <property type="match status" value="1"/>
</dbReference>
<feature type="domain" description="B12-binding" evidence="6">
    <location>
        <begin position="5"/>
        <end position="138"/>
    </location>
</feature>
<proteinExistence type="predicted"/>
<dbReference type="InterPro" id="IPR006159">
    <property type="entry name" value="Acid_CoA_mut_C"/>
</dbReference>
<comment type="cofactor">
    <cofactor evidence="1">
        <name>adenosylcob(III)alamin</name>
        <dbReference type="ChEBI" id="CHEBI:18408"/>
    </cofactor>
</comment>
<sequence>MNRSKIKILVAKPGLDGHDRGARVLCRFFRDSGYEVIYTGLHKTAEEVANAALQEDVDVLGMSFLSGAHESYVPKILNLLKNNGVDLNEIVILVGGTIPEEHFKRLIDLGVDGVFIPGVPLNEISDFIDLKIKEKRDKSEAQHYFVGTKLIQKNPV</sequence>
<evidence type="ECO:0000256" key="5">
    <source>
        <dbReference type="ARBA" id="ARBA00023285"/>
    </source>
</evidence>
<dbReference type="PANTHER" id="PTHR48101">
    <property type="entry name" value="METHYLMALONYL-COA MUTASE, MITOCHONDRIAL-RELATED"/>
    <property type="match status" value="1"/>
</dbReference>
<evidence type="ECO:0000313" key="7">
    <source>
        <dbReference type="EMBL" id="RZN65114.1"/>
    </source>
</evidence>
<comment type="caution">
    <text evidence="7">The sequence shown here is derived from an EMBL/GenBank/DDBJ whole genome shotgun (WGS) entry which is preliminary data.</text>
</comment>
<dbReference type="AlphaFoldDB" id="A0A520KTA1"/>
<keyword evidence="3" id="KW-0479">Metal-binding</keyword>
<evidence type="ECO:0000259" key="6">
    <source>
        <dbReference type="PROSITE" id="PS51332"/>
    </source>
</evidence>
<keyword evidence="4" id="KW-0413">Isomerase</keyword>
<evidence type="ECO:0000256" key="1">
    <source>
        <dbReference type="ARBA" id="ARBA00001922"/>
    </source>
</evidence>
<dbReference type="PANTHER" id="PTHR48101:SF1">
    <property type="entry name" value="METHYLMALONYL-COA MUTASE, LARGE SUBUNIT"/>
    <property type="match status" value="1"/>
</dbReference>
<accession>A0A520KTA1</accession>
<dbReference type="SUPFAM" id="SSF52242">
    <property type="entry name" value="Cobalamin (vitamin B12)-binding domain"/>
    <property type="match status" value="1"/>
</dbReference>
<dbReference type="EMBL" id="RXIF01000004">
    <property type="protein sequence ID" value="RZN65114.1"/>
    <property type="molecule type" value="Genomic_DNA"/>
</dbReference>
<dbReference type="PROSITE" id="PS51332">
    <property type="entry name" value="B12_BINDING"/>
    <property type="match status" value="1"/>
</dbReference>
<dbReference type="CDD" id="cd02071">
    <property type="entry name" value="MM_CoA_mut_B12_BD"/>
    <property type="match status" value="1"/>
</dbReference>
<dbReference type="InterPro" id="IPR006158">
    <property type="entry name" value="Cobalamin-bd"/>
</dbReference>
<dbReference type="Pfam" id="PF02310">
    <property type="entry name" value="B12-binding"/>
    <property type="match status" value="1"/>
</dbReference>
<dbReference type="InterPro" id="IPR036724">
    <property type="entry name" value="Cobalamin-bd_sf"/>
</dbReference>
<evidence type="ECO:0000313" key="8">
    <source>
        <dbReference type="Proteomes" id="UP000317158"/>
    </source>
</evidence>
<evidence type="ECO:0000256" key="3">
    <source>
        <dbReference type="ARBA" id="ARBA00022723"/>
    </source>
</evidence>